<keyword evidence="6" id="KW-0862">Zinc</keyword>
<dbReference type="PANTHER" id="PTHR11733:SF241">
    <property type="entry name" value="GH26575P-RELATED"/>
    <property type="match status" value="1"/>
</dbReference>
<accession>A0ABR1C6N0</accession>
<keyword evidence="4" id="KW-0479">Metal-binding</keyword>
<name>A0ABR1C6N0_NECAM</name>
<dbReference type="InterPro" id="IPR042089">
    <property type="entry name" value="Peptidase_M13_dom_2"/>
</dbReference>
<comment type="similarity">
    <text evidence="2">Belongs to the peptidase M13 family.</text>
</comment>
<dbReference type="InterPro" id="IPR024079">
    <property type="entry name" value="MetalloPept_cat_dom_sf"/>
</dbReference>
<evidence type="ECO:0000256" key="7">
    <source>
        <dbReference type="ARBA" id="ARBA00023049"/>
    </source>
</evidence>
<dbReference type="InterPro" id="IPR018497">
    <property type="entry name" value="Peptidase_M13_C"/>
</dbReference>
<evidence type="ECO:0000259" key="8">
    <source>
        <dbReference type="PROSITE" id="PS50878"/>
    </source>
</evidence>
<gene>
    <name evidence="9" type="primary">Necator_chrII.g5556</name>
    <name evidence="9" type="ORF">RB195_017763</name>
</gene>
<evidence type="ECO:0000256" key="4">
    <source>
        <dbReference type="ARBA" id="ARBA00022723"/>
    </source>
</evidence>
<dbReference type="Gene3D" id="3.40.390.10">
    <property type="entry name" value="Collagenase (Catalytic Domain)"/>
    <property type="match status" value="1"/>
</dbReference>
<feature type="domain" description="Reverse transcriptase" evidence="8">
    <location>
        <begin position="1"/>
        <end position="80"/>
    </location>
</feature>
<dbReference type="Pfam" id="PF05649">
    <property type="entry name" value="Peptidase_M13_N"/>
    <property type="match status" value="1"/>
</dbReference>
<proteinExistence type="inferred from homology"/>
<dbReference type="PROSITE" id="PS51885">
    <property type="entry name" value="NEPRILYSIN"/>
    <property type="match status" value="1"/>
</dbReference>
<dbReference type="Proteomes" id="UP001303046">
    <property type="component" value="Unassembled WGS sequence"/>
</dbReference>
<keyword evidence="5" id="KW-0378">Hydrolase</keyword>
<dbReference type="CDD" id="cd08662">
    <property type="entry name" value="M13"/>
    <property type="match status" value="1"/>
</dbReference>
<keyword evidence="7" id="KW-0482">Metalloprotease</keyword>
<evidence type="ECO:0000313" key="10">
    <source>
        <dbReference type="Proteomes" id="UP001303046"/>
    </source>
</evidence>
<dbReference type="InterPro" id="IPR000477">
    <property type="entry name" value="RT_dom"/>
</dbReference>
<dbReference type="InterPro" id="IPR000718">
    <property type="entry name" value="Peptidase_M13"/>
</dbReference>
<evidence type="ECO:0000256" key="2">
    <source>
        <dbReference type="ARBA" id="ARBA00007357"/>
    </source>
</evidence>
<evidence type="ECO:0000256" key="3">
    <source>
        <dbReference type="ARBA" id="ARBA00022670"/>
    </source>
</evidence>
<comment type="cofactor">
    <cofactor evidence="1">
        <name>Zn(2+)</name>
        <dbReference type="ChEBI" id="CHEBI:29105"/>
    </cofactor>
</comment>
<dbReference type="InterPro" id="IPR008753">
    <property type="entry name" value="Peptidase_M13_N"/>
</dbReference>
<keyword evidence="3" id="KW-0645">Protease</keyword>
<protein>
    <recommendedName>
        <fullName evidence="8">Reverse transcriptase domain-containing protein</fullName>
    </recommendedName>
</protein>
<dbReference type="SUPFAM" id="SSF55486">
    <property type="entry name" value="Metalloproteases ('zincins'), catalytic domain"/>
    <property type="match status" value="1"/>
</dbReference>
<dbReference type="Gene3D" id="1.10.1380.10">
    <property type="entry name" value="Neutral endopeptidase , domain2"/>
    <property type="match status" value="1"/>
</dbReference>
<sequence length="917" mass="107428">MRKLEWDDMGVKVDGRQLHHLRFAHDIVLITPSISLAERMLTEFDETCGCIGLQLNLQKTMFMRNGWVSDAPFTLNGTNISECTSYVYLGRELNMMNDLTPELGRRRRAAWGAYSSIEDVVRKTRNTRLRAHLFNTTVLYALTYVSETWAFRKQEENAVSVIERAIERVMLGVSRFAQVRDGIRSSLLRQRSKIRDAAAFARESKMRWAGHVMRFNDNRWTRAVSDWVPRDIKRTTGRPPTRWSDFFTKSFKEKYDAVRVPRERRNHWATLARDRNKWKNYLLPLDQFEDQRESRYILCHILLVLVYEGFSSDLCRKNAIEIERSRGYTSLSELLNAAINYSVDPCQDFYQFACGKWIGEREETTFTYAETQLQNNREKLRSILEALFVSEEVLSPKSVNAMKNTYKKCLSSDQDWEFKGGPINFVLARLEGFGYFPLMHDYETETDVDLTHLLAYFNKNKTVLSSILPVLTKDAHSTSKLIITFKKSDKYLIGDFGKVEHKRMGELKKSFVELLFKMSSRICIEVRDTCNDTSIRQGIGEVLTFMERISRLAQLNFSDEGKRYHLSELDVNLSSVNWTKFFIMTTPPDMHSYFLADPLVEVPSMRYTKRIDKLLQRTPKRVFTNYVILHYILSWIQYLDDEYRQLMEEFLKDVGLKGFPAKHDFCYLLMSRWYDAAVLSIYGQHFDGRDTEELAERLVRDVMAAFEEGIKENKWMTNEQKKLAISKANRMRVYAAYDDVHFNDTKLDHRHKNLIDLQHLEFLDLVDKYEYMRGVAMIRKLLDYDPAEDFTPYLNSLLPSPNAFYAPLINMLVVPVTWLQVPLFHSAYPISYNFGSTASVIGHELMHGFDGRGMLLDENGKPRKWDGNDWSLEFRKRATCLEKLYSSSLLPRSTARTHRESYRSLLNRFRDLDPCSE</sequence>
<dbReference type="PROSITE" id="PS50878">
    <property type="entry name" value="RT_POL"/>
    <property type="match status" value="1"/>
</dbReference>
<comment type="caution">
    <text evidence="9">The sequence shown here is derived from an EMBL/GenBank/DDBJ whole genome shotgun (WGS) entry which is preliminary data.</text>
</comment>
<evidence type="ECO:0000313" key="9">
    <source>
        <dbReference type="EMBL" id="KAK6734179.1"/>
    </source>
</evidence>
<evidence type="ECO:0000256" key="6">
    <source>
        <dbReference type="ARBA" id="ARBA00022833"/>
    </source>
</evidence>
<dbReference type="EMBL" id="JAVFWL010000002">
    <property type="protein sequence ID" value="KAK6734179.1"/>
    <property type="molecule type" value="Genomic_DNA"/>
</dbReference>
<evidence type="ECO:0000256" key="1">
    <source>
        <dbReference type="ARBA" id="ARBA00001947"/>
    </source>
</evidence>
<organism evidence="9 10">
    <name type="scientific">Necator americanus</name>
    <name type="common">Human hookworm</name>
    <dbReference type="NCBI Taxonomy" id="51031"/>
    <lineage>
        <taxon>Eukaryota</taxon>
        <taxon>Metazoa</taxon>
        <taxon>Ecdysozoa</taxon>
        <taxon>Nematoda</taxon>
        <taxon>Chromadorea</taxon>
        <taxon>Rhabditida</taxon>
        <taxon>Rhabditina</taxon>
        <taxon>Rhabditomorpha</taxon>
        <taxon>Strongyloidea</taxon>
        <taxon>Ancylostomatidae</taxon>
        <taxon>Bunostominae</taxon>
        <taxon>Necator</taxon>
    </lineage>
</organism>
<evidence type="ECO:0000256" key="5">
    <source>
        <dbReference type="ARBA" id="ARBA00022801"/>
    </source>
</evidence>
<dbReference type="Pfam" id="PF01431">
    <property type="entry name" value="Peptidase_M13"/>
    <property type="match status" value="1"/>
</dbReference>
<dbReference type="PANTHER" id="PTHR11733">
    <property type="entry name" value="ZINC METALLOPROTEASE FAMILY M13 NEPRILYSIN-RELATED"/>
    <property type="match status" value="1"/>
</dbReference>
<keyword evidence="10" id="KW-1185">Reference proteome</keyword>
<reference evidence="9 10" key="1">
    <citation type="submission" date="2023-08" db="EMBL/GenBank/DDBJ databases">
        <title>A Necator americanus chromosomal reference genome.</title>
        <authorList>
            <person name="Ilik V."/>
            <person name="Petrzelkova K.J."/>
            <person name="Pardy F."/>
            <person name="Fuh T."/>
            <person name="Niatou-Singa F.S."/>
            <person name="Gouil Q."/>
            <person name="Baker L."/>
            <person name="Ritchie M.E."/>
            <person name="Jex A.R."/>
            <person name="Gazzola D."/>
            <person name="Li H."/>
            <person name="Toshio Fujiwara R."/>
            <person name="Zhan B."/>
            <person name="Aroian R.V."/>
            <person name="Pafco B."/>
            <person name="Schwarz E.M."/>
        </authorList>
    </citation>
    <scope>NUCLEOTIDE SEQUENCE [LARGE SCALE GENOMIC DNA]</scope>
    <source>
        <strain evidence="9 10">Aroian</strain>
        <tissue evidence="9">Whole animal</tissue>
    </source>
</reference>